<proteinExistence type="inferred from homology"/>
<dbReference type="EMBL" id="JAGMWN010000004">
    <property type="protein sequence ID" value="MBP5857185.1"/>
    <property type="molecule type" value="Genomic_DNA"/>
</dbReference>
<comment type="similarity">
    <text evidence="1">Belongs to the sulfur carrier protein TusA family.</text>
</comment>
<dbReference type="Pfam" id="PF01206">
    <property type="entry name" value="TusA"/>
    <property type="match status" value="1"/>
</dbReference>
<dbReference type="InterPro" id="IPR036868">
    <property type="entry name" value="TusA-like_sf"/>
</dbReference>
<evidence type="ECO:0000256" key="1">
    <source>
        <dbReference type="ARBA" id="ARBA00008984"/>
    </source>
</evidence>
<evidence type="ECO:0000259" key="2">
    <source>
        <dbReference type="PROSITE" id="PS01148"/>
    </source>
</evidence>
<evidence type="ECO:0000313" key="4">
    <source>
        <dbReference type="Proteomes" id="UP000672602"/>
    </source>
</evidence>
<dbReference type="PANTHER" id="PTHR33279">
    <property type="entry name" value="SULFUR CARRIER PROTEIN YEDF-RELATED"/>
    <property type="match status" value="1"/>
</dbReference>
<keyword evidence="4" id="KW-1185">Reference proteome</keyword>
<dbReference type="PANTHER" id="PTHR33279:SF6">
    <property type="entry name" value="SULFUR CARRIER PROTEIN YEDF-RELATED"/>
    <property type="match status" value="1"/>
</dbReference>
<dbReference type="PROSITE" id="PS01148">
    <property type="entry name" value="UPF0033"/>
    <property type="match status" value="1"/>
</dbReference>
<sequence length="75" mass="8197">MARDHRLDATGLKCPLPVLKARKLLKDLAPGDTLDVTATDPGAPKDFEAFCESQGCDLLESAEEGGVYRIRLRKL</sequence>
<protein>
    <submittedName>
        <fullName evidence="3">Sulfurtransferase TusA family protein</fullName>
    </submittedName>
</protein>
<dbReference type="SUPFAM" id="SSF64307">
    <property type="entry name" value="SirA-like"/>
    <property type="match status" value="1"/>
</dbReference>
<feature type="domain" description="UPF0033" evidence="2">
    <location>
        <begin position="7"/>
        <end position="31"/>
    </location>
</feature>
<dbReference type="CDD" id="cd00291">
    <property type="entry name" value="SirA_YedF_YeeD"/>
    <property type="match status" value="1"/>
</dbReference>
<dbReference type="AlphaFoldDB" id="A0A8J7RZJ2"/>
<dbReference type="RefSeq" id="WP_210681780.1">
    <property type="nucleotide sequence ID" value="NZ_JAGMWN010000004.1"/>
</dbReference>
<name>A0A8J7RZJ2_9PROT</name>
<dbReference type="InterPro" id="IPR001455">
    <property type="entry name" value="TusA-like"/>
</dbReference>
<dbReference type="Proteomes" id="UP000672602">
    <property type="component" value="Unassembled WGS sequence"/>
</dbReference>
<organism evidence="3 4">
    <name type="scientific">Marivibrio halodurans</name>
    <dbReference type="NCBI Taxonomy" id="2039722"/>
    <lineage>
        <taxon>Bacteria</taxon>
        <taxon>Pseudomonadati</taxon>
        <taxon>Pseudomonadota</taxon>
        <taxon>Alphaproteobacteria</taxon>
        <taxon>Rhodospirillales</taxon>
        <taxon>Rhodospirillaceae</taxon>
        <taxon>Marivibrio</taxon>
    </lineage>
</organism>
<reference evidence="3" key="1">
    <citation type="submission" date="2021-04" db="EMBL/GenBank/DDBJ databases">
        <authorList>
            <person name="Zhang D.-C."/>
        </authorList>
    </citation>
    <scope>NUCLEOTIDE SEQUENCE</scope>
    <source>
        <strain evidence="3">CGMCC 1.15697</strain>
    </source>
</reference>
<gene>
    <name evidence="3" type="ORF">KAJ83_09210</name>
</gene>
<comment type="caution">
    <text evidence="3">The sequence shown here is derived from an EMBL/GenBank/DDBJ whole genome shotgun (WGS) entry which is preliminary data.</text>
</comment>
<accession>A0A8J7RZJ2</accession>
<evidence type="ECO:0000313" key="3">
    <source>
        <dbReference type="EMBL" id="MBP5857185.1"/>
    </source>
</evidence>
<dbReference type="Gene3D" id="3.30.110.40">
    <property type="entry name" value="TusA-like domain"/>
    <property type="match status" value="1"/>
</dbReference>